<gene>
    <name evidence="2" type="ORF">E2C01_088626</name>
</gene>
<comment type="caution">
    <text evidence="2">The sequence shown here is derived from an EMBL/GenBank/DDBJ whole genome shotgun (WGS) entry which is preliminary data.</text>
</comment>
<evidence type="ECO:0000313" key="3">
    <source>
        <dbReference type="Proteomes" id="UP000324222"/>
    </source>
</evidence>
<dbReference type="EMBL" id="VSRR010095044">
    <property type="protein sequence ID" value="MPC93496.1"/>
    <property type="molecule type" value="Genomic_DNA"/>
</dbReference>
<organism evidence="2 3">
    <name type="scientific">Portunus trituberculatus</name>
    <name type="common">Swimming crab</name>
    <name type="synonym">Neptunus trituberculatus</name>
    <dbReference type="NCBI Taxonomy" id="210409"/>
    <lineage>
        <taxon>Eukaryota</taxon>
        <taxon>Metazoa</taxon>
        <taxon>Ecdysozoa</taxon>
        <taxon>Arthropoda</taxon>
        <taxon>Crustacea</taxon>
        <taxon>Multicrustacea</taxon>
        <taxon>Malacostraca</taxon>
        <taxon>Eumalacostraca</taxon>
        <taxon>Eucarida</taxon>
        <taxon>Decapoda</taxon>
        <taxon>Pleocyemata</taxon>
        <taxon>Brachyura</taxon>
        <taxon>Eubrachyura</taxon>
        <taxon>Portunoidea</taxon>
        <taxon>Portunidae</taxon>
        <taxon>Portuninae</taxon>
        <taxon>Portunus</taxon>
    </lineage>
</organism>
<proteinExistence type="predicted"/>
<keyword evidence="1" id="KW-0472">Membrane</keyword>
<reference evidence="2 3" key="1">
    <citation type="submission" date="2019-05" db="EMBL/GenBank/DDBJ databases">
        <title>Another draft genome of Portunus trituberculatus and its Hox gene families provides insights of decapod evolution.</title>
        <authorList>
            <person name="Jeong J.-H."/>
            <person name="Song I."/>
            <person name="Kim S."/>
            <person name="Choi T."/>
            <person name="Kim D."/>
            <person name="Ryu S."/>
            <person name="Kim W."/>
        </authorList>
    </citation>
    <scope>NUCLEOTIDE SEQUENCE [LARGE SCALE GENOMIC DNA]</scope>
    <source>
        <tissue evidence="2">Muscle</tissue>
    </source>
</reference>
<sequence>MVAVVRYLCRKDTLAGCASGIIIMYCILIQRLGKARQQTQLSCAEHRSNVSVVRCLAIVKGSP</sequence>
<keyword evidence="3" id="KW-1185">Reference proteome</keyword>
<dbReference type="Proteomes" id="UP000324222">
    <property type="component" value="Unassembled WGS sequence"/>
</dbReference>
<keyword evidence="1" id="KW-1133">Transmembrane helix</keyword>
<feature type="transmembrane region" description="Helical" evidence="1">
    <location>
        <begin position="13"/>
        <end position="32"/>
    </location>
</feature>
<evidence type="ECO:0000256" key="1">
    <source>
        <dbReference type="SAM" id="Phobius"/>
    </source>
</evidence>
<dbReference type="AlphaFoldDB" id="A0A5B7JH22"/>
<evidence type="ECO:0000313" key="2">
    <source>
        <dbReference type="EMBL" id="MPC93496.1"/>
    </source>
</evidence>
<name>A0A5B7JH22_PORTR</name>
<accession>A0A5B7JH22</accession>
<protein>
    <submittedName>
        <fullName evidence="2">Uncharacterized protein</fullName>
    </submittedName>
</protein>
<keyword evidence="1" id="KW-0812">Transmembrane</keyword>